<dbReference type="OrthoDB" id="8592692at2"/>
<keyword evidence="2" id="KW-1185">Reference proteome</keyword>
<proteinExistence type="predicted"/>
<sequence length="48" mass="5028">MPGECRLADDKRPPEGEAVTGVCQANSSPFGCFTRVENGRAAATLCVD</sequence>
<gene>
    <name evidence="1" type="ORF">MBEBAB_0058</name>
</gene>
<dbReference type="EMBL" id="BATC01000001">
    <property type="protein sequence ID" value="GAD57808.1"/>
    <property type="molecule type" value="Genomic_DNA"/>
</dbReference>
<protein>
    <submittedName>
        <fullName evidence="1">Uncharacterized protein</fullName>
    </submittedName>
</protein>
<evidence type="ECO:0000313" key="1">
    <source>
        <dbReference type="EMBL" id="GAD57808.1"/>
    </source>
</evidence>
<accession>A0A8E0NAA7</accession>
<name>A0A8E0NAA7_9CAUL</name>
<reference evidence="2" key="1">
    <citation type="journal article" date="2013" name="Genome Announc.">
        <title>Draft Genome Sequence of the Dimorphic Prosthecate Bacterium Brevundimonas abyssalis TAR-001T.</title>
        <authorList>
            <person name="Tsubouchi T."/>
            <person name="Nishi S."/>
            <person name="Usui K."/>
            <person name="Shimane Y."/>
            <person name="Takaki Y."/>
            <person name="Maruyama T."/>
            <person name="Hatada Y."/>
        </authorList>
    </citation>
    <scope>NUCLEOTIDE SEQUENCE [LARGE SCALE GENOMIC DNA]</scope>
    <source>
        <strain evidence="2">TAR-001</strain>
    </source>
</reference>
<organism evidence="1 2">
    <name type="scientific">Brevundimonas abyssalis TAR-001</name>
    <dbReference type="NCBI Taxonomy" id="1391729"/>
    <lineage>
        <taxon>Bacteria</taxon>
        <taxon>Pseudomonadati</taxon>
        <taxon>Pseudomonadota</taxon>
        <taxon>Alphaproteobacteria</taxon>
        <taxon>Caulobacterales</taxon>
        <taxon>Caulobacteraceae</taxon>
        <taxon>Brevundimonas</taxon>
    </lineage>
</organism>
<dbReference type="Proteomes" id="UP000016569">
    <property type="component" value="Unassembled WGS sequence"/>
</dbReference>
<comment type="caution">
    <text evidence="1">The sequence shown here is derived from an EMBL/GenBank/DDBJ whole genome shotgun (WGS) entry which is preliminary data.</text>
</comment>
<evidence type="ECO:0000313" key="2">
    <source>
        <dbReference type="Proteomes" id="UP000016569"/>
    </source>
</evidence>
<dbReference type="AlphaFoldDB" id="A0A8E0NAA7"/>
<dbReference type="RefSeq" id="WP_021695904.1">
    <property type="nucleotide sequence ID" value="NZ_BATC01000001.1"/>
</dbReference>